<protein>
    <submittedName>
        <fullName evidence="1">DUF4278 domain-containing protein</fullName>
    </submittedName>
</protein>
<dbReference type="InterPro" id="IPR025458">
    <property type="entry name" value="DUF4278"/>
</dbReference>
<evidence type="ECO:0000313" key="2">
    <source>
        <dbReference type="Proteomes" id="UP001302329"/>
    </source>
</evidence>
<dbReference type="EMBL" id="JAYGHY010000009">
    <property type="protein sequence ID" value="MEA5441835.1"/>
    <property type="molecule type" value="Genomic_DNA"/>
</dbReference>
<sequence>MAHSALCYRGLPYDHSHDERPSAAPIEHVYRGHHYVLPLLHQPSLTDEGLDLVYRGSHYHPHHA</sequence>
<comment type="caution">
    <text evidence="1">The sequence shown here is derived from an EMBL/GenBank/DDBJ whole genome shotgun (WGS) entry which is preliminary data.</text>
</comment>
<dbReference type="Pfam" id="PF14105">
    <property type="entry name" value="DUF4278"/>
    <property type="match status" value="1"/>
</dbReference>
<proteinExistence type="predicted"/>
<accession>A0ABU5STL5</accession>
<keyword evidence="2" id="KW-1185">Reference proteome</keyword>
<dbReference type="Proteomes" id="UP001302329">
    <property type="component" value="Unassembled WGS sequence"/>
</dbReference>
<evidence type="ECO:0000313" key="1">
    <source>
        <dbReference type="EMBL" id="MEA5441835.1"/>
    </source>
</evidence>
<name>A0ABU5STL5_9CYAN</name>
<gene>
    <name evidence="1" type="ORF">VB739_04640</name>
</gene>
<reference evidence="1 2" key="1">
    <citation type="submission" date="2023-12" db="EMBL/GenBank/DDBJ databases">
        <title>Baltic Sea Cyanobacteria.</title>
        <authorList>
            <person name="Delbaje E."/>
            <person name="Fewer D.P."/>
            <person name="Shishido T.K."/>
        </authorList>
    </citation>
    <scope>NUCLEOTIDE SEQUENCE [LARGE SCALE GENOMIC DNA]</scope>
    <source>
        <strain evidence="1 2">UHCC 0281</strain>
    </source>
</reference>
<dbReference type="RefSeq" id="WP_323355946.1">
    <property type="nucleotide sequence ID" value="NZ_JAYGHY010000009.1"/>
</dbReference>
<organism evidence="1 2">
    <name type="scientific">Cyanobium gracile UHCC 0281</name>
    <dbReference type="NCBI Taxonomy" id="3110309"/>
    <lineage>
        <taxon>Bacteria</taxon>
        <taxon>Bacillati</taxon>
        <taxon>Cyanobacteriota</taxon>
        <taxon>Cyanophyceae</taxon>
        <taxon>Synechococcales</taxon>
        <taxon>Prochlorococcaceae</taxon>
        <taxon>Cyanobium</taxon>
    </lineage>
</organism>